<keyword evidence="3" id="KW-1185">Reference proteome</keyword>
<reference evidence="3" key="1">
    <citation type="submission" date="2016-10" db="EMBL/GenBank/DDBJ databases">
        <authorList>
            <person name="Varghese N."/>
            <person name="Submissions S."/>
        </authorList>
    </citation>
    <scope>NUCLEOTIDE SEQUENCE [LARGE SCALE GENOMIC DNA]</scope>
    <source>
        <strain evidence="3">DSM 19110</strain>
    </source>
</reference>
<evidence type="ECO:0008006" key="4">
    <source>
        <dbReference type="Google" id="ProtNLM"/>
    </source>
</evidence>
<sequence>MELTETEFIISKNRGKGQPYDKRLIAQIVELEAQGVPRRDLIKAYGMSSSTLLEWLRGSGSSPSKRRSYTQSEKRSVMRAVDGGMSIREAQIAYNISHPSIIRHWIKKNKEENAELSLLKPVEVAQNIPTDSSNTELEALQKALAEANLKIQALDTLIDIAEEQLKIDIRKKSGARQSSK</sequence>
<organism evidence="2 3">
    <name type="scientific">Pedobacter steynii</name>
    <dbReference type="NCBI Taxonomy" id="430522"/>
    <lineage>
        <taxon>Bacteria</taxon>
        <taxon>Pseudomonadati</taxon>
        <taxon>Bacteroidota</taxon>
        <taxon>Sphingobacteriia</taxon>
        <taxon>Sphingobacteriales</taxon>
        <taxon>Sphingobacteriaceae</taxon>
        <taxon>Pedobacter</taxon>
    </lineage>
</organism>
<dbReference type="InterPro" id="IPR036388">
    <property type="entry name" value="WH-like_DNA-bd_sf"/>
</dbReference>
<proteinExistence type="predicted"/>
<dbReference type="SUPFAM" id="SSF48295">
    <property type="entry name" value="TrpR-like"/>
    <property type="match status" value="1"/>
</dbReference>
<dbReference type="AlphaFoldDB" id="A0A1G9PX25"/>
<feature type="coiled-coil region" evidence="1">
    <location>
        <begin position="130"/>
        <end position="164"/>
    </location>
</feature>
<evidence type="ECO:0000256" key="1">
    <source>
        <dbReference type="SAM" id="Coils"/>
    </source>
</evidence>
<gene>
    <name evidence="2" type="ORF">SAMN05421820_102796</name>
</gene>
<name>A0A1G9PX25_9SPHI</name>
<evidence type="ECO:0000313" key="2">
    <source>
        <dbReference type="EMBL" id="SDM03319.1"/>
    </source>
</evidence>
<dbReference type="Proteomes" id="UP000183200">
    <property type="component" value="Unassembled WGS sequence"/>
</dbReference>
<keyword evidence="1" id="KW-0175">Coiled coil</keyword>
<dbReference type="Gene3D" id="1.10.10.10">
    <property type="entry name" value="Winged helix-like DNA-binding domain superfamily/Winged helix DNA-binding domain"/>
    <property type="match status" value="1"/>
</dbReference>
<dbReference type="InterPro" id="IPR010921">
    <property type="entry name" value="Trp_repressor/repl_initiator"/>
</dbReference>
<protein>
    <recommendedName>
        <fullName evidence="4">Transposase</fullName>
    </recommendedName>
</protein>
<accession>A0A1G9PX25</accession>
<dbReference type="RefSeq" id="WP_083361754.1">
    <property type="nucleotide sequence ID" value="NZ_FNGY01000002.1"/>
</dbReference>
<dbReference type="OrthoDB" id="883575at2"/>
<dbReference type="GO" id="GO:0043565">
    <property type="term" value="F:sequence-specific DNA binding"/>
    <property type="evidence" value="ECO:0007669"/>
    <property type="project" value="InterPro"/>
</dbReference>
<dbReference type="EMBL" id="FNGY01000002">
    <property type="protein sequence ID" value="SDM03319.1"/>
    <property type="molecule type" value="Genomic_DNA"/>
</dbReference>
<evidence type="ECO:0000313" key="3">
    <source>
        <dbReference type="Proteomes" id="UP000183200"/>
    </source>
</evidence>